<dbReference type="AlphaFoldDB" id="A0A1Y2IYZ2"/>
<dbReference type="EMBL" id="KZ084092">
    <property type="protein sequence ID" value="OSD05814.1"/>
    <property type="molecule type" value="Genomic_DNA"/>
</dbReference>
<evidence type="ECO:0000313" key="2">
    <source>
        <dbReference type="Proteomes" id="UP000193067"/>
    </source>
</evidence>
<sequence>MALAHDQLTYMHMYGMDATRESWTSARQPTSLILTATALCTTSPGERSSSTT</sequence>
<organism evidence="1 2">
    <name type="scientific">Trametes coccinea (strain BRFM310)</name>
    <name type="common">Pycnoporus coccineus</name>
    <dbReference type="NCBI Taxonomy" id="1353009"/>
    <lineage>
        <taxon>Eukaryota</taxon>
        <taxon>Fungi</taxon>
        <taxon>Dikarya</taxon>
        <taxon>Basidiomycota</taxon>
        <taxon>Agaricomycotina</taxon>
        <taxon>Agaricomycetes</taxon>
        <taxon>Polyporales</taxon>
        <taxon>Polyporaceae</taxon>
        <taxon>Trametes</taxon>
    </lineage>
</organism>
<evidence type="ECO:0000313" key="1">
    <source>
        <dbReference type="EMBL" id="OSD05814.1"/>
    </source>
</evidence>
<dbReference type="Proteomes" id="UP000193067">
    <property type="component" value="Unassembled WGS sequence"/>
</dbReference>
<accession>A0A1Y2IYZ2</accession>
<proteinExistence type="predicted"/>
<gene>
    <name evidence="1" type="ORF">PYCCODRAFT_1432350</name>
</gene>
<reference evidence="1 2" key="1">
    <citation type="journal article" date="2015" name="Biotechnol. Biofuels">
        <title>Enhanced degradation of softwood versus hardwood by the white-rot fungus Pycnoporus coccineus.</title>
        <authorList>
            <person name="Couturier M."/>
            <person name="Navarro D."/>
            <person name="Chevret D."/>
            <person name="Henrissat B."/>
            <person name="Piumi F."/>
            <person name="Ruiz-Duenas F.J."/>
            <person name="Martinez A.T."/>
            <person name="Grigoriev I.V."/>
            <person name="Riley R."/>
            <person name="Lipzen A."/>
            <person name="Berrin J.G."/>
            <person name="Master E.R."/>
            <person name="Rosso M.N."/>
        </authorList>
    </citation>
    <scope>NUCLEOTIDE SEQUENCE [LARGE SCALE GENOMIC DNA]</scope>
    <source>
        <strain evidence="1 2">BRFM310</strain>
    </source>
</reference>
<protein>
    <submittedName>
        <fullName evidence="1">Uncharacterized protein</fullName>
    </submittedName>
</protein>
<keyword evidence="2" id="KW-1185">Reference proteome</keyword>
<name>A0A1Y2IYZ2_TRAC3</name>